<dbReference type="Pfam" id="PF13259">
    <property type="entry name" value="clamp_Gag1-like"/>
    <property type="match status" value="1"/>
</dbReference>
<organism evidence="4 5">
    <name type="scientific">Populus tomentosa</name>
    <name type="common">Chinese white poplar</name>
    <dbReference type="NCBI Taxonomy" id="118781"/>
    <lineage>
        <taxon>Eukaryota</taxon>
        <taxon>Viridiplantae</taxon>
        <taxon>Streptophyta</taxon>
        <taxon>Embryophyta</taxon>
        <taxon>Tracheophyta</taxon>
        <taxon>Spermatophyta</taxon>
        <taxon>Magnoliopsida</taxon>
        <taxon>eudicotyledons</taxon>
        <taxon>Gunneridae</taxon>
        <taxon>Pentapetalae</taxon>
        <taxon>rosids</taxon>
        <taxon>fabids</taxon>
        <taxon>Malpighiales</taxon>
        <taxon>Salicaceae</taxon>
        <taxon>Saliceae</taxon>
        <taxon>Populus</taxon>
    </lineage>
</organism>
<dbReference type="OrthoDB" id="1896025at2759"/>
<proteinExistence type="predicted"/>
<keyword evidence="2" id="KW-0812">Transmembrane</keyword>
<keyword evidence="5" id="KW-1185">Reference proteome</keyword>
<evidence type="ECO:0000313" key="5">
    <source>
        <dbReference type="Proteomes" id="UP000886885"/>
    </source>
</evidence>
<evidence type="ECO:0000256" key="2">
    <source>
        <dbReference type="SAM" id="Phobius"/>
    </source>
</evidence>
<feature type="domain" description="Gag1-like clamp" evidence="3">
    <location>
        <begin position="103"/>
        <end position="264"/>
    </location>
</feature>
<keyword evidence="2" id="KW-0472">Membrane</keyword>
<reference evidence="4" key="1">
    <citation type="journal article" date="2020" name="bioRxiv">
        <title>Hybrid origin of Populus tomentosa Carr. identified through genome sequencing and phylogenomic analysis.</title>
        <authorList>
            <person name="An X."/>
            <person name="Gao K."/>
            <person name="Chen Z."/>
            <person name="Li J."/>
            <person name="Yang X."/>
            <person name="Yang X."/>
            <person name="Zhou J."/>
            <person name="Guo T."/>
            <person name="Zhao T."/>
            <person name="Huang S."/>
            <person name="Miao D."/>
            <person name="Khan W.U."/>
            <person name="Rao P."/>
            <person name="Ye M."/>
            <person name="Lei B."/>
            <person name="Liao W."/>
            <person name="Wang J."/>
            <person name="Ji L."/>
            <person name="Li Y."/>
            <person name="Guo B."/>
            <person name="Mustafa N.S."/>
            <person name="Li S."/>
            <person name="Yun Q."/>
            <person name="Keller S.R."/>
            <person name="Mao J."/>
            <person name="Zhang R."/>
            <person name="Strauss S.H."/>
        </authorList>
    </citation>
    <scope>NUCLEOTIDE SEQUENCE</scope>
    <source>
        <strain evidence="4">GM15</strain>
        <tissue evidence="4">Leaf</tissue>
    </source>
</reference>
<dbReference type="Proteomes" id="UP000886885">
    <property type="component" value="Chromosome 18A"/>
</dbReference>
<feature type="transmembrane region" description="Helical" evidence="2">
    <location>
        <begin position="20"/>
        <end position="39"/>
    </location>
</feature>
<protein>
    <recommendedName>
        <fullName evidence="3">Gag1-like clamp domain-containing protein</fullName>
    </recommendedName>
</protein>
<dbReference type="EMBL" id="JAAWWB010000035">
    <property type="protein sequence ID" value="KAG6740340.1"/>
    <property type="molecule type" value="Genomic_DNA"/>
</dbReference>
<dbReference type="AlphaFoldDB" id="A0A8X7XYP5"/>
<dbReference type="InterPro" id="IPR025124">
    <property type="entry name" value="Gag1-like_clamp"/>
</dbReference>
<name>A0A8X7XYP5_POPTO</name>
<feature type="region of interest" description="Disordered" evidence="1">
    <location>
        <begin position="77"/>
        <end position="108"/>
    </location>
</feature>
<feature type="compositionally biased region" description="Polar residues" evidence="1">
    <location>
        <begin position="89"/>
        <end position="108"/>
    </location>
</feature>
<accession>A0A8X7XYP5</accession>
<sequence>MHSRCSFLTQTGRSFGKKPFCSFAVFSGAYFRALLLLGMESFKRKCKAVFSSRGCFGCCAKPPTIIAIDASSKGRRVQKRSVKKSSKSNNFWSTSAGDMENSTMHSQGSLSSISTLNQQLDPSNAGSTSNSSEFVNRGKFKNFASLLLWNQTRQQWLGNKKTQNRKQVREPTISGLTFKFLVNHILDCVLVRSLYSKCNNTFVEFVYQPALSRGLMFSLLFMFCSWNATYESLLGSNKPFARPVPLAEMVDFLVDVWEQEGLYD</sequence>
<feature type="compositionally biased region" description="Basic residues" evidence="1">
    <location>
        <begin position="77"/>
        <end position="86"/>
    </location>
</feature>
<comment type="caution">
    <text evidence="4">The sequence shown here is derived from an EMBL/GenBank/DDBJ whole genome shotgun (WGS) entry which is preliminary data.</text>
</comment>
<dbReference type="PANTHER" id="PTHR33373">
    <property type="entry name" value="OS07G0479600 PROTEIN"/>
    <property type="match status" value="1"/>
</dbReference>
<evidence type="ECO:0000313" key="4">
    <source>
        <dbReference type="EMBL" id="KAG6740340.1"/>
    </source>
</evidence>
<dbReference type="PANTHER" id="PTHR33373:SF32">
    <property type="entry name" value="DUF4050 DOMAIN-CONTAINING PROTEIN"/>
    <property type="match status" value="1"/>
</dbReference>
<keyword evidence="2" id="KW-1133">Transmembrane helix</keyword>
<evidence type="ECO:0000259" key="3">
    <source>
        <dbReference type="Pfam" id="PF13259"/>
    </source>
</evidence>
<evidence type="ECO:0000256" key="1">
    <source>
        <dbReference type="SAM" id="MobiDB-lite"/>
    </source>
</evidence>
<gene>
    <name evidence="4" type="ORF">POTOM_055786</name>
</gene>